<dbReference type="GO" id="GO:0004356">
    <property type="term" value="F:glutamine synthetase activity"/>
    <property type="evidence" value="ECO:0007669"/>
    <property type="project" value="InterPro"/>
</dbReference>
<evidence type="ECO:0000313" key="10">
    <source>
        <dbReference type="Proteomes" id="UP001283361"/>
    </source>
</evidence>
<dbReference type="PROSITE" id="PS51987">
    <property type="entry name" value="GS_CATALYTIC"/>
    <property type="match status" value="1"/>
</dbReference>
<evidence type="ECO:0000256" key="1">
    <source>
        <dbReference type="ARBA" id="ARBA00009897"/>
    </source>
</evidence>
<name>A0AAE0ZK14_9GAST</name>
<comment type="subunit">
    <text evidence="3">Dodecamer. Interacts with BFSP2 and VIM.</text>
</comment>
<comment type="similarity">
    <text evidence="1 6 7">Belongs to the glutamine synthetase family.</text>
</comment>
<organism evidence="9 10">
    <name type="scientific">Elysia crispata</name>
    <name type="common">lettuce slug</name>
    <dbReference type="NCBI Taxonomy" id="231223"/>
    <lineage>
        <taxon>Eukaryota</taxon>
        <taxon>Metazoa</taxon>
        <taxon>Spiralia</taxon>
        <taxon>Lophotrochozoa</taxon>
        <taxon>Mollusca</taxon>
        <taxon>Gastropoda</taxon>
        <taxon>Heterobranchia</taxon>
        <taxon>Euthyneura</taxon>
        <taxon>Panpulmonata</taxon>
        <taxon>Sacoglossa</taxon>
        <taxon>Placobranchoidea</taxon>
        <taxon>Plakobranchidae</taxon>
        <taxon>Elysia</taxon>
    </lineage>
</organism>
<evidence type="ECO:0000313" key="9">
    <source>
        <dbReference type="EMBL" id="KAK3770557.1"/>
    </source>
</evidence>
<dbReference type="Gene3D" id="3.30.590.10">
    <property type="entry name" value="Glutamine synthetase/guanido kinase, catalytic domain"/>
    <property type="match status" value="1"/>
</dbReference>
<comment type="function">
    <text evidence="2">May act as a component of the cytoskeleton or as a chaperone for the reorganization of intermediate filament proteins during terminal differentiation in the lens. Does not seem to have enzymatic activity.</text>
</comment>
<feature type="non-terminal residue" evidence="9">
    <location>
        <position position="1"/>
    </location>
</feature>
<keyword evidence="10" id="KW-1185">Reference proteome</keyword>
<dbReference type="PANTHER" id="PTHR43407">
    <property type="entry name" value="GLUTAMINE SYNTHETASE"/>
    <property type="match status" value="1"/>
</dbReference>
<dbReference type="AlphaFoldDB" id="A0AAE0ZK14"/>
<dbReference type="SMART" id="SM01230">
    <property type="entry name" value="Gln-synt_C"/>
    <property type="match status" value="1"/>
</dbReference>
<reference evidence="9" key="1">
    <citation type="journal article" date="2023" name="G3 (Bethesda)">
        <title>A reference genome for the long-term kleptoplast-retaining sea slug Elysia crispata morphotype clarki.</title>
        <authorList>
            <person name="Eastman K.E."/>
            <person name="Pendleton A.L."/>
            <person name="Shaikh M.A."/>
            <person name="Suttiyut T."/>
            <person name="Ogas R."/>
            <person name="Tomko P."/>
            <person name="Gavelis G."/>
            <person name="Widhalm J.R."/>
            <person name="Wisecaver J.H."/>
        </authorList>
    </citation>
    <scope>NUCLEOTIDE SEQUENCE</scope>
    <source>
        <strain evidence="9">ECLA1</strain>
    </source>
</reference>
<comment type="caution">
    <text evidence="9">The sequence shown here is derived from an EMBL/GenBank/DDBJ whole genome shotgun (WGS) entry which is preliminary data.</text>
</comment>
<evidence type="ECO:0000256" key="7">
    <source>
        <dbReference type="RuleBase" id="RU000384"/>
    </source>
</evidence>
<evidence type="ECO:0000256" key="6">
    <source>
        <dbReference type="PROSITE-ProRule" id="PRU01331"/>
    </source>
</evidence>
<sequence length="365" mass="43286">MVKIAQEKYRVKLSREKYRMKLSREKNRVKLSREKYRVKLSREKYRVKLSREKNRVKLSREKNRVKLSREKYRVKLSREKYRVKFTQEKYRVKLSREKYRVKLSQEKYRVKLSQEKYRVKLSQEKYIVKLSPEKYRVKFTREKYRVKLSREKYRVKFTQEKYRVKLTQEKYRVKLSQEKQTAIVQLQRLKDELGLSIKSSFEAEFGITDDETKEPLGNHYNNWSSMVVMETAQETLLDLTNAMEEIGVKIDSLQPEYGIGQFEVTFAPVTGIEAADMTAAFKTAAFVYLQTKGFNAEFMTCVNPHVGCCNGFHYNFSLWDDMGKNVFLDPSDPLKLSKLGRHWLAGIVEHSPAMLALSSPTVNCY</sequence>
<accession>A0AAE0ZK14</accession>
<evidence type="ECO:0000256" key="4">
    <source>
        <dbReference type="ARBA" id="ARBA00039404"/>
    </source>
</evidence>
<evidence type="ECO:0000256" key="5">
    <source>
        <dbReference type="ARBA" id="ARBA00042675"/>
    </source>
</evidence>
<protein>
    <recommendedName>
        <fullName evidence="4">Lengsin</fullName>
    </recommendedName>
    <alternativeName>
        <fullName evidence="5">Glutamate-ammonia ligase domain-containing protein 1</fullName>
    </alternativeName>
</protein>
<evidence type="ECO:0000256" key="3">
    <source>
        <dbReference type="ARBA" id="ARBA00038790"/>
    </source>
</evidence>
<dbReference type="InterPro" id="IPR014746">
    <property type="entry name" value="Gln_synth/guanido_kin_cat_dom"/>
</dbReference>
<dbReference type="EMBL" id="JAWDGP010003819">
    <property type="protein sequence ID" value="KAK3770557.1"/>
    <property type="molecule type" value="Genomic_DNA"/>
</dbReference>
<dbReference type="Pfam" id="PF00120">
    <property type="entry name" value="Gln-synt_C"/>
    <property type="match status" value="1"/>
</dbReference>
<feature type="domain" description="GS catalytic" evidence="8">
    <location>
        <begin position="178"/>
        <end position="365"/>
    </location>
</feature>
<gene>
    <name evidence="9" type="ORF">RRG08_066962</name>
</gene>
<dbReference type="Proteomes" id="UP001283361">
    <property type="component" value="Unassembled WGS sequence"/>
</dbReference>
<dbReference type="PANTHER" id="PTHR43407:SF1">
    <property type="entry name" value="LENGSIN"/>
    <property type="match status" value="1"/>
</dbReference>
<dbReference type="GO" id="GO:0016020">
    <property type="term" value="C:membrane"/>
    <property type="evidence" value="ECO:0007669"/>
    <property type="project" value="TreeGrafter"/>
</dbReference>
<proteinExistence type="inferred from homology"/>
<evidence type="ECO:0000259" key="8">
    <source>
        <dbReference type="PROSITE" id="PS51987"/>
    </source>
</evidence>
<dbReference type="InterPro" id="IPR008146">
    <property type="entry name" value="Gln_synth_cat_dom"/>
</dbReference>
<dbReference type="SUPFAM" id="SSF55931">
    <property type="entry name" value="Glutamine synthetase/guanido kinase"/>
    <property type="match status" value="1"/>
</dbReference>
<evidence type="ECO:0000256" key="2">
    <source>
        <dbReference type="ARBA" id="ARBA00037583"/>
    </source>
</evidence>
<dbReference type="GO" id="GO:0005737">
    <property type="term" value="C:cytoplasm"/>
    <property type="evidence" value="ECO:0007669"/>
    <property type="project" value="TreeGrafter"/>
</dbReference>